<dbReference type="GO" id="GO:0032452">
    <property type="term" value="F:histone demethylase activity"/>
    <property type="evidence" value="ECO:0007669"/>
    <property type="project" value="TreeGrafter"/>
</dbReference>
<name>A0A8J5LD61_ZINOF</name>
<dbReference type="InterPro" id="IPR013637">
    <property type="entry name" value="Lys_sp_deMease-like_dom"/>
</dbReference>
<dbReference type="GO" id="GO:0010468">
    <property type="term" value="P:regulation of gene expression"/>
    <property type="evidence" value="ECO:0007669"/>
    <property type="project" value="TreeGrafter"/>
</dbReference>
<dbReference type="Pfam" id="PF08429">
    <property type="entry name" value="PLU-1"/>
    <property type="match status" value="2"/>
</dbReference>
<feature type="region of interest" description="Disordered" evidence="8">
    <location>
        <begin position="1"/>
        <end position="29"/>
    </location>
</feature>
<dbReference type="InterPro" id="IPR003347">
    <property type="entry name" value="JmjC_dom"/>
</dbReference>
<dbReference type="PANTHER" id="PTHR10694">
    <property type="entry name" value="LYSINE-SPECIFIC DEMETHYLASE"/>
    <property type="match status" value="1"/>
</dbReference>
<keyword evidence="6" id="KW-0539">Nucleus</keyword>
<evidence type="ECO:0000259" key="10">
    <source>
        <dbReference type="PROSITE" id="PS51011"/>
    </source>
</evidence>
<dbReference type="PROSITE" id="PS50016">
    <property type="entry name" value="ZF_PHD_2"/>
    <property type="match status" value="2"/>
</dbReference>
<dbReference type="InterPro" id="IPR019787">
    <property type="entry name" value="Znf_PHD-finger"/>
</dbReference>
<keyword evidence="2" id="KW-0479">Metal-binding</keyword>
<keyword evidence="5" id="KW-0862">Zinc</keyword>
<dbReference type="GO" id="GO:0008270">
    <property type="term" value="F:zinc ion binding"/>
    <property type="evidence" value="ECO:0007669"/>
    <property type="project" value="UniProtKB-KW"/>
</dbReference>
<dbReference type="SMART" id="SM00249">
    <property type="entry name" value="PHD"/>
    <property type="match status" value="3"/>
</dbReference>
<dbReference type="Gene3D" id="1.10.150.60">
    <property type="entry name" value="ARID DNA-binding domain"/>
    <property type="match status" value="1"/>
</dbReference>
<dbReference type="InterPro" id="IPR019786">
    <property type="entry name" value="Zinc_finger_PHD-type_CS"/>
</dbReference>
<dbReference type="Pfam" id="PF01388">
    <property type="entry name" value="ARID"/>
    <property type="match status" value="1"/>
</dbReference>
<dbReference type="GO" id="GO:0003677">
    <property type="term" value="F:DNA binding"/>
    <property type="evidence" value="ECO:0007669"/>
    <property type="project" value="InterPro"/>
</dbReference>
<dbReference type="InterPro" id="IPR004198">
    <property type="entry name" value="Znf_C5HC2"/>
</dbReference>
<evidence type="ECO:0000256" key="6">
    <source>
        <dbReference type="ARBA" id="ARBA00023242"/>
    </source>
</evidence>
<evidence type="ECO:0000313" key="14">
    <source>
        <dbReference type="Proteomes" id="UP000734854"/>
    </source>
</evidence>
<feature type="domain" description="PHD-type" evidence="9">
    <location>
        <begin position="1716"/>
        <end position="1763"/>
    </location>
</feature>
<evidence type="ECO:0000259" key="11">
    <source>
        <dbReference type="PROSITE" id="PS51183"/>
    </source>
</evidence>
<dbReference type="Pfam" id="PF02373">
    <property type="entry name" value="JmjC"/>
    <property type="match status" value="1"/>
</dbReference>
<dbReference type="SMART" id="SM00545">
    <property type="entry name" value="JmjN"/>
    <property type="match status" value="1"/>
</dbReference>
<dbReference type="CDD" id="cd15543">
    <property type="entry name" value="PHD_RSF1"/>
    <property type="match status" value="1"/>
</dbReference>
<dbReference type="CDD" id="cd16100">
    <property type="entry name" value="ARID"/>
    <property type="match status" value="1"/>
</dbReference>
<accession>A0A8J5LD61</accession>
<dbReference type="SMART" id="SM01014">
    <property type="entry name" value="ARID"/>
    <property type="match status" value="1"/>
</dbReference>
<dbReference type="PROSITE" id="PS51183">
    <property type="entry name" value="JMJN"/>
    <property type="match status" value="1"/>
</dbReference>
<feature type="domain" description="JmjN" evidence="11">
    <location>
        <begin position="37"/>
        <end position="78"/>
    </location>
</feature>
<dbReference type="PROSITE" id="PS51011">
    <property type="entry name" value="ARID"/>
    <property type="match status" value="1"/>
</dbReference>
<keyword evidence="3" id="KW-0677">Repeat</keyword>
<dbReference type="Gene3D" id="2.60.120.650">
    <property type="entry name" value="Cupin"/>
    <property type="match status" value="1"/>
</dbReference>
<dbReference type="Gene3D" id="3.30.40.10">
    <property type="entry name" value="Zinc/RING finger domain, C3HC4 (zinc finger)"/>
    <property type="match status" value="3"/>
</dbReference>
<sequence length="1921" mass="217858">MGKGRPRAVEKGALGHGPGGGATASSVSTSSSGVVEAPVFYPTEEEFVDPLAFIYKIRPQAEPFGICRIVPPRSWNPPFALDRSAFTFPTKSQDIHLLQARPPSCDPDTFRLEYGRFLESHLGKRSTRRVVFEGEDLDLCRLFNAVKRYGGYDKVCAGKLWADVARFIRPASKISECAKHVLCQIYREHLYDFEEYNRRLNRGIRKNRSSKPSMMRKTLAQQEAPGRKRRKRGVGCDRLKEVVKKEELDQICEQCKSGLHGEVMLLCDRCDKGWHLYCLSPPLQSIPAGNWYCLECVNSDKDSFGFVPGKLYTVDAFRLIDDRMKRKWFGQTIVSRVQMEKQFWEIVEGRAGELEVMYGNDLDTSLYGSGFPRPNDPIPSSVDPSTWNQYISSPWNLNNLPKLPGSMLRSVRENIAGVMVPWLYIGMLFSSFCWHVEDHCFYSINYLHWGEPKCWYGVPGNKANAFEEVMRKALPDLFEAQPDLLFQLVTMLNPSILLENGVQVYGVLQEPGNFVITFPRSFHGGFNFGLNCAEAVNFAPADWLPHGGIGSELYRLYHKAAVLSHEELLCVAIKNGCDAKAFSYLKEEMQRVFDREKKCREELWVNGIVRSLQMHPKKHPHYVGTEEDPTCVICRQYLYLSAVSCSCRPSTIVCLEHWEHLCECKPNKLRLLYRHTLAELGDLIDMVSPNSKISNVDEILPLSDGFSQGCRSYNGRSSAMTKKVKGCEISYLQLAKDWFSQSCHILESPFSDSTYNSSLTEAEQFLWADHDMDPVRDMTFKLIEAQRWARNLNSCLFKVESSEQSPHNHYEKVTLSELENLLSFQILPCCLPDFHKLKVAVVGDAETLVTEIQHALSSSSTIGTLQMLYSKATNFPVSLQIVERLSLEISSAKNWLKNAHLCLKEKRPDVINIDILNKIKLEMLELHVNFPEMDMLSRLCDEVESWRIRCKDMLRGYIRMKELKDFLVSTDHLTVSIPELDLLRKYSSDARSWVCHLQGVLQNLDKREDYGNIVIELSCILKSGYLLHVQVDELPLVVAELKRSKCRKNASKALSTPMPLGFLQRVLYEASKLKIENEQLFVNVSKMLTEAIAWEEGAKAALEHVAHISVFEKILTDSDAILVGLPSLPNIRDAVSMAKMWISRSLLFLKHTPNANTSQPLLRVDDLKDLVAQTKHLKVTMVATDKLQSIVAEVEGWEQDSCCLLENVKSLFDTCHSSSTIDNHLSTKIEELLRKIESSIEVGDHLCYNFKDLPNLKVAAVSLRWCLTAISFCYRIPLLKDVDRLLDEANHLPVIFLDSHLVQLLNVGVNWLRKALCTLPELNSTKRCKLKDVELVLDEIQEVIVPYPMMVTQIQNAIRKHESWVGQVHAYFALPKGQPWPSLLKLKKHGEAAAFMCSELDKVASEVGKVENWLSQCHAILEPVFGNLGSLTSRLVQIKDSLDRALRIYHDSKGQGARGFCVCCPNYGGNEEVYTCLICNDQYHFSCVGPPLANASMTNEYACPFCVYVENGALPRNESQLLFSKGNRPEVKSFFELVSAASDIFARIEELNLVERIVERACECKSFLSEIVKSITSHYENDLSSISENILIPLKAITVTGIHDPQGCCNLESVLTRYSWKVRVRKLLAGSKKPVLSQLQRVMKEGTAMGITSEDHLMKEITDMKQISLQWVDIAKKVASDSGKLALSEVYKLIIQGEDLPLHFEKELKLLRERTLLYCICRMPNDQRAMIACDQCDEWYHFECINLHEPPPKTFYCPACQPTNGVAVSLPYVICSEERSNNEAGPNTPACHRESKHIGSRINYGHSQDAVELLDVLRSHNGIDQLWRENRRPFHRTTRRRGKIEYLDNLMLTFELTVQLSVLFVHSYGNAIGEGGGTKGKGTWNNRMRDAGRGEKAVYLTGRTSGALIFHWSASSKLLAE</sequence>
<evidence type="ECO:0000259" key="12">
    <source>
        <dbReference type="PROSITE" id="PS51184"/>
    </source>
</evidence>
<feature type="domain" description="ARID" evidence="10">
    <location>
        <begin position="104"/>
        <end position="198"/>
    </location>
</feature>
<keyword evidence="4 7" id="KW-0863">Zinc-finger</keyword>
<dbReference type="InterPro" id="IPR003349">
    <property type="entry name" value="JmjN"/>
</dbReference>
<protein>
    <submittedName>
        <fullName evidence="13">Uncharacterized protein</fullName>
    </submittedName>
</protein>
<dbReference type="Pfam" id="PF02928">
    <property type="entry name" value="zf-C5HC2"/>
    <property type="match status" value="1"/>
</dbReference>
<comment type="subcellular location">
    <subcellularLocation>
        <location evidence="1">Nucleus</location>
    </subcellularLocation>
</comment>
<reference evidence="13 14" key="1">
    <citation type="submission" date="2020-08" db="EMBL/GenBank/DDBJ databases">
        <title>Plant Genome Project.</title>
        <authorList>
            <person name="Zhang R.-G."/>
        </authorList>
    </citation>
    <scope>NUCLEOTIDE SEQUENCE [LARGE SCALE GENOMIC DNA]</scope>
    <source>
        <tissue evidence="13">Rhizome</tissue>
    </source>
</reference>
<evidence type="ECO:0000256" key="3">
    <source>
        <dbReference type="ARBA" id="ARBA00022737"/>
    </source>
</evidence>
<dbReference type="SUPFAM" id="SSF46774">
    <property type="entry name" value="ARID-like"/>
    <property type="match status" value="1"/>
</dbReference>
<feature type="region of interest" description="Disordered" evidence="8">
    <location>
        <begin position="207"/>
        <end position="232"/>
    </location>
</feature>
<feature type="domain" description="JmjC" evidence="12">
    <location>
        <begin position="389"/>
        <end position="555"/>
    </location>
</feature>
<dbReference type="GO" id="GO:0005634">
    <property type="term" value="C:nucleus"/>
    <property type="evidence" value="ECO:0007669"/>
    <property type="project" value="UniProtKB-SubCell"/>
</dbReference>
<evidence type="ECO:0000256" key="1">
    <source>
        <dbReference type="ARBA" id="ARBA00004123"/>
    </source>
</evidence>
<dbReference type="InterPro" id="IPR001965">
    <property type="entry name" value="Znf_PHD"/>
</dbReference>
<dbReference type="SUPFAM" id="SSF57903">
    <property type="entry name" value="FYVE/PHD zinc finger"/>
    <property type="match status" value="3"/>
</dbReference>
<dbReference type="SMART" id="SM00558">
    <property type="entry name" value="JmjC"/>
    <property type="match status" value="1"/>
</dbReference>
<dbReference type="SMART" id="SM00501">
    <property type="entry name" value="BRIGHT"/>
    <property type="match status" value="1"/>
</dbReference>
<dbReference type="InterPro" id="IPR013083">
    <property type="entry name" value="Znf_RING/FYVE/PHD"/>
</dbReference>
<gene>
    <name evidence="13" type="ORF">ZIOFF_023933</name>
</gene>
<evidence type="ECO:0000256" key="8">
    <source>
        <dbReference type="SAM" id="MobiDB-lite"/>
    </source>
</evidence>
<dbReference type="PROSITE" id="PS01359">
    <property type="entry name" value="ZF_PHD_1"/>
    <property type="match status" value="2"/>
</dbReference>
<comment type="caution">
    <text evidence="13">The sequence shown here is derived from an EMBL/GenBank/DDBJ whole genome shotgun (WGS) entry which is preliminary data.</text>
</comment>
<evidence type="ECO:0000256" key="7">
    <source>
        <dbReference type="PROSITE-ProRule" id="PRU00146"/>
    </source>
</evidence>
<dbReference type="PROSITE" id="PS51184">
    <property type="entry name" value="JMJC"/>
    <property type="match status" value="1"/>
</dbReference>
<dbReference type="SUPFAM" id="SSF51197">
    <property type="entry name" value="Clavaminate synthase-like"/>
    <property type="match status" value="1"/>
</dbReference>
<dbReference type="Pfam" id="PF00628">
    <property type="entry name" value="PHD"/>
    <property type="match status" value="2"/>
</dbReference>
<proteinExistence type="predicted"/>
<evidence type="ECO:0000256" key="5">
    <source>
        <dbReference type="ARBA" id="ARBA00022833"/>
    </source>
</evidence>
<evidence type="ECO:0000256" key="4">
    <source>
        <dbReference type="ARBA" id="ARBA00022771"/>
    </source>
</evidence>
<feature type="domain" description="PHD-type" evidence="9">
    <location>
        <begin position="249"/>
        <end position="299"/>
    </location>
</feature>
<dbReference type="InterPro" id="IPR011011">
    <property type="entry name" value="Znf_FYVE_PHD"/>
</dbReference>
<dbReference type="GO" id="GO:0000785">
    <property type="term" value="C:chromatin"/>
    <property type="evidence" value="ECO:0007669"/>
    <property type="project" value="TreeGrafter"/>
</dbReference>
<dbReference type="InterPro" id="IPR036431">
    <property type="entry name" value="ARID_dom_sf"/>
</dbReference>
<dbReference type="InterPro" id="IPR001606">
    <property type="entry name" value="ARID_dom"/>
</dbReference>
<organism evidence="13 14">
    <name type="scientific">Zingiber officinale</name>
    <name type="common">Ginger</name>
    <name type="synonym">Amomum zingiber</name>
    <dbReference type="NCBI Taxonomy" id="94328"/>
    <lineage>
        <taxon>Eukaryota</taxon>
        <taxon>Viridiplantae</taxon>
        <taxon>Streptophyta</taxon>
        <taxon>Embryophyta</taxon>
        <taxon>Tracheophyta</taxon>
        <taxon>Spermatophyta</taxon>
        <taxon>Magnoliopsida</taxon>
        <taxon>Liliopsida</taxon>
        <taxon>Zingiberales</taxon>
        <taxon>Zingiberaceae</taxon>
        <taxon>Zingiber</taxon>
    </lineage>
</organism>
<evidence type="ECO:0000256" key="2">
    <source>
        <dbReference type="ARBA" id="ARBA00022723"/>
    </source>
</evidence>
<dbReference type="Proteomes" id="UP000734854">
    <property type="component" value="Unassembled WGS sequence"/>
</dbReference>
<dbReference type="EMBL" id="JACMSC010000007">
    <property type="protein sequence ID" value="KAG6513601.1"/>
    <property type="molecule type" value="Genomic_DNA"/>
</dbReference>
<evidence type="ECO:0000259" key="9">
    <source>
        <dbReference type="PROSITE" id="PS50016"/>
    </source>
</evidence>
<dbReference type="PANTHER" id="PTHR10694:SF133">
    <property type="entry name" value="LYSINE-SPECIFIC DEMETHYLASE JMJ17"/>
    <property type="match status" value="1"/>
</dbReference>
<evidence type="ECO:0000313" key="13">
    <source>
        <dbReference type="EMBL" id="KAG6513601.1"/>
    </source>
</evidence>
<keyword evidence="14" id="KW-1185">Reference proteome</keyword>
<dbReference type="Pfam" id="PF02375">
    <property type="entry name" value="JmjN"/>
    <property type="match status" value="1"/>
</dbReference>